<accession>A0A0A9WC63</accession>
<evidence type="ECO:0000256" key="9">
    <source>
        <dbReference type="RuleBase" id="RU003465"/>
    </source>
</evidence>
<evidence type="ECO:0000256" key="2">
    <source>
        <dbReference type="ARBA" id="ARBA00001946"/>
    </source>
</evidence>
<keyword evidence="8" id="KW-0464">Manganese</keyword>
<dbReference type="CDD" id="cd00143">
    <property type="entry name" value="PP2Cc"/>
    <property type="match status" value="1"/>
</dbReference>
<evidence type="ECO:0000256" key="3">
    <source>
        <dbReference type="ARBA" id="ARBA00006702"/>
    </source>
</evidence>
<dbReference type="PROSITE" id="PS51746">
    <property type="entry name" value="PPM_2"/>
    <property type="match status" value="1"/>
</dbReference>
<dbReference type="EC" id="3.1.3.16" evidence="4"/>
<dbReference type="EMBL" id="GBHO01038217">
    <property type="protein sequence ID" value="JAG05387.1"/>
    <property type="molecule type" value="Transcribed_RNA"/>
</dbReference>
<evidence type="ECO:0000313" key="12">
    <source>
        <dbReference type="EMBL" id="JAG05387.1"/>
    </source>
</evidence>
<comment type="similarity">
    <text evidence="3 9">Belongs to the PP2C family.</text>
</comment>
<dbReference type="PROSITE" id="PS01032">
    <property type="entry name" value="PPM_1"/>
    <property type="match status" value="1"/>
</dbReference>
<feature type="domain" description="PPM-type phosphatase" evidence="11">
    <location>
        <begin position="25"/>
        <end position="288"/>
    </location>
</feature>
<dbReference type="SMART" id="SM00332">
    <property type="entry name" value="PP2Cc"/>
    <property type="match status" value="1"/>
</dbReference>
<evidence type="ECO:0000256" key="7">
    <source>
        <dbReference type="ARBA" id="ARBA00022912"/>
    </source>
</evidence>
<gene>
    <name evidence="13" type="primary">T23F11.1_3</name>
    <name evidence="12" type="synonym">T23F11.1_4</name>
    <name evidence="14" type="synonym">T23F11.1_5</name>
    <name evidence="13" type="ORF">CM83_70273</name>
    <name evidence="12" type="ORF">CM83_70274</name>
    <name evidence="14" type="ORF">g.17568</name>
</gene>
<evidence type="ECO:0000256" key="4">
    <source>
        <dbReference type="ARBA" id="ARBA00013081"/>
    </source>
</evidence>
<evidence type="ECO:0000313" key="14">
    <source>
        <dbReference type="EMBL" id="JAQ04957.1"/>
    </source>
</evidence>
<sequence length="328" mass="36097">MRMGQTLSEPITTKHSARVYSNTLKVGYSSMQGWRVSMEDAHTVLLTVPEDPDAAFFGVFDGHGGASIAEYASKHLSRHIFMQEHYAKGDIIEAIRRGYLELDATMRENELLRAELAGSTAVTVLLKDNKVFCGNAGDSRAIAMVGGNVRALSQDHKPTNKIEHDRIKEAGGFVDMNRVNGNLALSRALGDYNFKTSVRKSAEDQIVTANPDVTVFETSSEWHFIVLACDGIWDVLTNEEVGSFVAERLANDIEPHLICEQLMDRCLAPDGHMGGLGLDNMTVILVVFINEDNSEPGPSGRRATVSPRNSEQRMSREPEGQTSLDQTD</sequence>
<dbReference type="InterPro" id="IPR036457">
    <property type="entry name" value="PPM-type-like_dom_sf"/>
</dbReference>
<evidence type="ECO:0000259" key="11">
    <source>
        <dbReference type="PROSITE" id="PS51746"/>
    </source>
</evidence>
<feature type="compositionally biased region" description="Basic and acidic residues" evidence="10">
    <location>
        <begin position="310"/>
        <end position="319"/>
    </location>
</feature>
<dbReference type="EMBL" id="GBHO01038215">
    <property type="protein sequence ID" value="JAG05389.1"/>
    <property type="molecule type" value="Transcribed_RNA"/>
</dbReference>
<evidence type="ECO:0000256" key="10">
    <source>
        <dbReference type="SAM" id="MobiDB-lite"/>
    </source>
</evidence>
<dbReference type="SUPFAM" id="SSF81606">
    <property type="entry name" value="PP2C-like"/>
    <property type="match status" value="1"/>
</dbReference>
<keyword evidence="5" id="KW-0479">Metal-binding</keyword>
<dbReference type="Pfam" id="PF00481">
    <property type="entry name" value="PP2C"/>
    <property type="match status" value="1"/>
</dbReference>
<comment type="cofactor">
    <cofactor evidence="1">
        <name>Mn(2+)</name>
        <dbReference type="ChEBI" id="CHEBI:29035"/>
    </cofactor>
</comment>
<reference evidence="13" key="2">
    <citation type="submission" date="2014-07" db="EMBL/GenBank/DDBJ databases">
        <authorList>
            <person name="Hull J."/>
        </authorList>
    </citation>
    <scope>NUCLEOTIDE SEQUENCE</scope>
</reference>
<dbReference type="GO" id="GO:0046872">
    <property type="term" value="F:metal ion binding"/>
    <property type="evidence" value="ECO:0007669"/>
    <property type="project" value="UniProtKB-KW"/>
</dbReference>
<comment type="cofactor">
    <cofactor evidence="2">
        <name>Mg(2+)</name>
        <dbReference type="ChEBI" id="CHEBI:18420"/>
    </cofactor>
</comment>
<organism evidence="13">
    <name type="scientific">Lygus hesperus</name>
    <name type="common">Western plant bug</name>
    <dbReference type="NCBI Taxonomy" id="30085"/>
    <lineage>
        <taxon>Eukaryota</taxon>
        <taxon>Metazoa</taxon>
        <taxon>Ecdysozoa</taxon>
        <taxon>Arthropoda</taxon>
        <taxon>Hexapoda</taxon>
        <taxon>Insecta</taxon>
        <taxon>Pterygota</taxon>
        <taxon>Neoptera</taxon>
        <taxon>Paraneoptera</taxon>
        <taxon>Hemiptera</taxon>
        <taxon>Heteroptera</taxon>
        <taxon>Panheteroptera</taxon>
        <taxon>Cimicomorpha</taxon>
        <taxon>Miridae</taxon>
        <taxon>Mirini</taxon>
        <taxon>Lygus</taxon>
    </lineage>
</organism>
<dbReference type="Gene3D" id="3.60.40.10">
    <property type="entry name" value="PPM-type phosphatase domain"/>
    <property type="match status" value="1"/>
</dbReference>
<dbReference type="EMBL" id="GDHC01013672">
    <property type="protein sequence ID" value="JAQ04957.1"/>
    <property type="molecule type" value="Transcribed_RNA"/>
</dbReference>
<evidence type="ECO:0000313" key="13">
    <source>
        <dbReference type="EMBL" id="JAG05389.1"/>
    </source>
</evidence>
<keyword evidence="6 9" id="KW-0378">Hydrolase</keyword>
<dbReference type="PANTHER" id="PTHR13832:SF565">
    <property type="entry name" value="AT28366P-RELATED"/>
    <property type="match status" value="1"/>
</dbReference>
<evidence type="ECO:0000256" key="8">
    <source>
        <dbReference type="ARBA" id="ARBA00023211"/>
    </source>
</evidence>
<feature type="region of interest" description="Disordered" evidence="10">
    <location>
        <begin position="294"/>
        <end position="328"/>
    </location>
</feature>
<evidence type="ECO:0000256" key="6">
    <source>
        <dbReference type="ARBA" id="ARBA00022801"/>
    </source>
</evidence>
<proteinExistence type="inferred from homology"/>
<evidence type="ECO:0000256" key="1">
    <source>
        <dbReference type="ARBA" id="ARBA00001936"/>
    </source>
</evidence>
<reference evidence="14" key="3">
    <citation type="journal article" date="2016" name="Gigascience">
        <title>De novo construction of an expanded transcriptome assembly for the western tarnished plant bug, Lygus hesperus.</title>
        <authorList>
            <person name="Tassone E.E."/>
            <person name="Geib S.M."/>
            <person name="Hall B."/>
            <person name="Fabrick J.A."/>
            <person name="Brent C.S."/>
            <person name="Hull J.J."/>
        </authorList>
    </citation>
    <scope>NUCLEOTIDE SEQUENCE</scope>
</reference>
<protein>
    <recommendedName>
        <fullName evidence="4">protein-serine/threonine phosphatase</fullName>
        <ecNumber evidence="4">3.1.3.16</ecNumber>
    </recommendedName>
</protein>
<dbReference type="PANTHER" id="PTHR13832">
    <property type="entry name" value="PROTEIN PHOSPHATASE 2C"/>
    <property type="match status" value="1"/>
</dbReference>
<dbReference type="GO" id="GO:0004722">
    <property type="term" value="F:protein serine/threonine phosphatase activity"/>
    <property type="evidence" value="ECO:0007669"/>
    <property type="project" value="UniProtKB-EC"/>
</dbReference>
<evidence type="ECO:0000256" key="5">
    <source>
        <dbReference type="ARBA" id="ARBA00022723"/>
    </source>
</evidence>
<dbReference type="InterPro" id="IPR000222">
    <property type="entry name" value="PP2C_BS"/>
</dbReference>
<name>A0A0A9WC63_LYGHE</name>
<dbReference type="InterPro" id="IPR015655">
    <property type="entry name" value="PP2C"/>
</dbReference>
<dbReference type="AlphaFoldDB" id="A0A0A9WC63"/>
<dbReference type="InterPro" id="IPR001932">
    <property type="entry name" value="PPM-type_phosphatase-like_dom"/>
</dbReference>
<dbReference type="FunFam" id="3.60.40.10:FF:000016">
    <property type="entry name" value="Protein phosphatase 2C"/>
    <property type="match status" value="1"/>
</dbReference>
<keyword evidence="7 9" id="KW-0904">Protein phosphatase</keyword>
<reference evidence="13" key="1">
    <citation type="journal article" date="2014" name="PLoS ONE">
        <title>Transcriptome-Based Identification of ABC Transporters in the Western Tarnished Plant Bug Lygus hesperus.</title>
        <authorList>
            <person name="Hull J.J."/>
            <person name="Chaney K."/>
            <person name="Geib S.M."/>
            <person name="Fabrick J.A."/>
            <person name="Brent C.S."/>
            <person name="Walsh D."/>
            <person name="Lavine L.C."/>
        </authorList>
    </citation>
    <scope>NUCLEOTIDE SEQUENCE</scope>
</reference>